<evidence type="ECO:0000313" key="1">
    <source>
        <dbReference type="EMBL" id="QKJ26136.1"/>
    </source>
</evidence>
<evidence type="ECO:0000313" key="2">
    <source>
        <dbReference type="Proteomes" id="UP000509513"/>
    </source>
</evidence>
<dbReference type="Pfam" id="PF13365">
    <property type="entry name" value="Trypsin_2"/>
    <property type="match status" value="1"/>
</dbReference>
<keyword evidence="1" id="KW-0645">Protease</keyword>
<dbReference type="EMBL" id="CP054051">
    <property type="protein sequence ID" value="QKJ26136.1"/>
    <property type="molecule type" value="Genomic_DNA"/>
</dbReference>
<name>A0A7L5JLV6_9BACT</name>
<organism evidence="1 2">
    <name type="scientific">Aliarcobacter cibarius</name>
    <dbReference type="NCBI Taxonomy" id="255507"/>
    <lineage>
        <taxon>Bacteria</taxon>
        <taxon>Pseudomonadati</taxon>
        <taxon>Campylobacterota</taxon>
        <taxon>Epsilonproteobacteria</taxon>
        <taxon>Campylobacterales</taxon>
        <taxon>Arcobacteraceae</taxon>
        <taxon>Aliarcobacter</taxon>
    </lineage>
</organism>
<dbReference type="KEGG" id="acib:ACBT_0151"/>
<dbReference type="RefSeq" id="WP_176325326.1">
    <property type="nucleotide sequence ID" value="NZ_CP054051.1"/>
</dbReference>
<dbReference type="Proteomes" id="UP000509513">
    <property type="component" value="Chromosome"/>
</dbReference>
<dbReference type="PANTHER" id="PTHR43019">
    <property type="entry name" value="SERINE ENDOPROTEASE DEGS"/>
    <property type="match status" value="1"/>
</dbReference>
<reference evidence="1 2" key="1">
    <citation type="submission" date="2020-05" db="EMBL/GenBank/DDBJ databases">
        <title>Complete genome sequencing of Campylobacter and Arcobacter type strains.</title>
        <authorList>
            <person name="Miller W.G."/>
            <person name="Yee E."/>
        </authorList>
    </citation>
    <scope>NUCLEOTIDE SEQUENCE [LARGE SCALE GENOMIC DNA]</scope>
    <source>
        <strain evidence="1 2">LMG 21996</strain>
    </source>
</reference>
<dbReference type="GO" id="GO:0008233">
    <property type="term" value="F:peptidase activity"/>
    <property type="evidence" value="ECO:0007669"/>
    <property type="project" value="UniProtKB-KW"/>
</dbReference>
<dbReference type="PANTHER" id="PTHR43019:SF62">
    <property type="entry name" value="SERINE ENDOPROTEASE DEGS"/>
    <property type="match status" value="1"/>
</dbReference>
<gene>
    <name evidence="1" type="ORF">ACBT_0151</name>
</gene>
<dbReference type="SUPFAM" id="SSF50494">
    <property type="entry name" value="Trypsin-like serine proteases"/>
    <property type="match status" value="1"/>
</dbReference>
<keyword evidence="1" id="KW-0378">Hydrolase</keyword>
<protein>
    <submittedName>
        <fullName evidence="1">Trypsin-like periplasmic serine protease, Do/DeqQ family</fullName>
    </submittedName>
</protein>
<dbReference type="Gene3D" id="2.40.10.10">
    <property type="entry name" value="Trypsin-like serine proteases"/>
    <property type="match status" value="2"/>
</dbReference>
<accession>A0A7L5JLV6</accession>
<dbReference type="GO" id="GO:0006508">
    <property type="term" value="P:proteolysis"/>
    <property type="evidence" value="ECO:0007669"/>
    <property type="project" value="UniProtKB-KW"/>
</dbReference>
<dbReference type="AlphaFoldDB" id="A0A7L5JLV6"/>
<sequence>MISKQFILFFILCSSLFAKVEVNLELNKNDSIYRLENNDIVFKDDKLKFSMKSNKDEVLEIFYKTNKNKLELLEKIELKKDIAQDYPQSNKYIILDDEIGTLTFLIKSKSYQKEFILNTNPKHETLINNEENIKKDERVYVDKSKIISNDRGEKEANIIIPKLESSTVVINNKSDNSIGAGVVINDGKNILTNYHVVEPDKENVYIAFKPKLGNKPSNNNYYKVKVVKVDMTKDLALLEMPKDLISKNDYISLKLADIDSLKKGMNIYNMGHPLGYYFAFEYGMLTNILNDYSWDEYKADYILQYSMNANKGNSGSPIVNDKLELIGIGAFSNKKGENLNFGISVIDIKNFIDSKDSVIVKKKNADEYKNKIIEQGLYKNIKLAKIDRNKNGIPDAMMKDIDNDGIWDIIAYDTDEDGSYERVTSFR</sequence>
<dbReference type="InterPro" id="IPR043504">
    <property type="entry name" value="Peptidase_S1_PA_chymotrypsin"/>
</dbReference>
<dbReference type="InterPro" id="IPR009003">
    <property type="entry name" value="Peptidase_S1_PA"/>
</dbReference>
<proteinExistence type="predicted"/>